<dbReference type="InterPro" id="IPR058920">
    <property type="entry name" value="PAP-OAS1-bd-rel"/>
</dbReference>
<name>A0A5J9T439_9POAL</name>
<reference evidence="3 4" key="1">
    <citation type="journal article" date="2019" name="Sci. Rep.">
        <title>A high-quality genome of Eragrostis curvula grass provides insights into Poaceae evolution and supports new strategies to enhance forage quality.</title>
        <authorList>
            <person name="Carballo J."/>
            <person name="Santos B.A.C.M."/>
            <person name="Zappacosta D."/>
            <person name="Garbus I."/>
            <person name="Selva J.P."/>
            <person name="Gallo C.A."/>
            <person name="Diaz A."/>
            <person name="Albertini E."/>
            <person name="Caccamo M."/>
            <person name="Echenique V."/>
        </authorList>
    </citation>
    <scope>NUCLEOTIDE SEQUENCE [LARGE SCALE GENOMIC DNA]</scope>
    <source>
        <strain evidence="4">cv. Victoria</strain>
        <tissue evidence="3">Leaf</tissue>
    </source>
</reference>
<comment type="caution">
    <text evidence="3">The sequence shown here is derived from an EMBL/GenBank/DDBJ whole genome shotgun (WGS) entry which is preliminary data.</text>
</comment>
<evidence type="ECO:0000313" key="4">
    <source>
        <dbReference type="Proteomes" id="UP000324897"/>
    </source>
</evidence>
<dbReference type="InterPro" id="IPR043519">
    <property type="entry name" value="NT_sf"/>
</dbReference>
<feature type="compositionally biased region" description="Basic and acidic residues" evidence="1">
    <location>
        <begin position="809"/>
        <end position="820"/>
    </location>
</feature>
<feature type="region of interest" description="Disordered" evidence="1">
    <location>
        <begin position="780"/>
        <end position="846"/>
    </location>
</feature>
<dbReference type="InterPro" id="IPR058921">
    <property type="entry name" value="PAP/OAS1-rel"/>
</dbReference>
<evidence type="ECO:0000256" key="1">
    <source>
        <dbReference type="SAM" id="MobiDB-lite"/>
    </source>
</evidence>
<dbReference type="EMBL" id="RWGY01000051">
    <property type="protein sequence ID" value="TVU06156.1"/>
    <property type="molecule type" value="Genomic_DNA"/>
</dbReference>
<dbReference type="Pfam" id="PF26180">
    <property type="entry name" value="PAP-OAS1"/>
    <property type="match status" value="1"/>
</dbReference>
<evidence type="ECO:0000259" key="2">
    <source>
        <dbReference type="Pfam" id="PF26180"/>
    </source>
</evidence>
<dbReference type="PANTHER" id="PTHR45979:SF26">
    <property type="entry name" value="NUCLEOTIDYLTRANSFERASE DOMAIN CONTAINING PROTEIN, EXPRESSED"/>
    <property type="match status" value="1"/>
</dbReference>
<dbReference type="SUPFAM" id="SSF81631">
    <property type="entry name" value="PAP/OAS1 substrate-binding domain"/>
    <property type="match status" value="1"/>
</dbReference>
<evidence type="ECO:0000313" key="3">
    <source>
        <dbReference type="EMBL" id="TVU06156.1"/>
    </source>
</evidence>
<proteinExistence type="predicted"/>
<gene>
    <name evidence="3" type="ORF">EJB05_49354</name>
</gene>
<dbReference type="Proteomes" id="UP000324897">
    <property type="component" value="Unassembled WGS sequence"/>
</dbReference>
<protein>
    <recommendedName>
        <fullName evidence="2">PAP/OAS1 substrate-binding-related domain-containing protein</fullName>
    </recommendedName>
</protein>
<dbReference type="OrthoDB" id="273917at2759"/>
<feature type="non-terminal residue" evidence="3">
    <location>
        <position position="1"/>
    </location>
</feature>
<organism evidence="3 4">
    <name type="scientific">Eragrostis curvula</name>
    <name type="common">weeping love grass</name>
    <dbReference type="NCBI Taxonomy" id="38414"/>
    <lineage>
        <taxon>Eukaryota</taxon>
        <taxon>Viridiplantae</taxon>
        <taxon>Streptophyta</taxon>
        <taxon>Embryophyta</taxon>
        <taxon>Tracheophyta</taxon>
        <taxon>Spermatophyta</taxon>
        <taxon>Magnoliopsida</taxon>
        <taxon>Liliopsida</taxon>
        <taxon>Poales</taxon>
        <taxon>Poaceae</taxon>
        <taxon>PACMAD clade</taxon>
        <taxon>Chloridoideae</taxon>
        <taxon>Eragrostideae</taxon>
        <taxon>Eragrostidinae</taxon>
        <taxon>Eragrostis</taxon>
    </lineage>
</organism>
<accession>A0A5J9T439</accession>
<feature type="domain" description="PAP/OAS1 substrate-binding-related" evidence="2">
    <location>
        <begin position="229"/>
        <end position="419"/>
    </location>
</feature>
<dbReference type="PANTHER" id="PTHR45979">
    <property type="entry name" value="PAP/OAS1 SUBSTRATE-BINDING DOMAIN SUPERFAMILY"/>
    <property type="match status" value="1"/>
</dbReference>
<sequence>LCRAKIFPFHSDSSSSERFQWRTWAGRGRGAWFTVPGAADHRRGGATFPWGRGGGGAGETLAQVMASRAPEPWTIRRDAVCAAEEAARGVVLRVHPTQEAERHRQDVLGYLKSLLGSTFGFEVIAFGSVPLKTYLPDGDADVTVLANTWLNSSLIDDVRQVLELEMTSCNTDFEVKGVTFINADVYIPTFASYVKLLKCVIENIVVDISFNQIGGVSTFCFLELIDREIGKDHLFKRSIMLIKAWCYHESRILGAHHGLLSTYAMETLVLYIFNLFHKSLHGPLEALYRFLEYFSKFDWDKYGISLNGPVLLSSLPDITLEPMLPLDELLLSQEFLEGSMGRVVVINGSDCRDTNFRVKFINIIDPLKGSNNLGRSVNKASFYRIRSAFSFGAQKLGHILMLPSDLIPDEICGFFANTLQRHGKGERPDLGDNSSFKSLLCSENAPHEDVECLKMSCIAEDENGGSCHSLKLADKESRVVQTHKTFSAPVPSDVQGLPWNKTWFMESDFGANSSQQNGTGKSTKYFGCFLLDCSLYAGKKPLPPFSESDMLDLSGDLDLYWGCLGKVNYHMEHLYDEFMKAFQKAWLAGEINDNFVNLQSVRTETRPQRLTIASSIGTDTRKLSPDHSTEDVAQQSHVEDQADVVRRQSTVLLSTNGLSFASSPLPNSDNYHVPWFSISPKSHGTGTYIPRLSYEMYRERMERFVLERGFMPERERRQRPRLADRQLDQWCSGLRNGHTAVLSTTSQVPVKEKGSLQHLHSSESVDPKGAFLPVWEQTAEPGCGTKQTETNLPKVHISQDVPSPATDNSSKDPIEKERQIKQQSSGIELPHFGKGNPPESSTCQPYSPATSSCCQLKAQAVENLEFGSMGPFSLGLVSLQFEEAFPPLPKKPVPQFPASVIQSPEPIVTESRPKEAFKLQDEAEFPRLKADCR</sequence>
<dbReference type="AlphaFoldDB" id="A0A5J9T439"/>
<dbReference type="Gene3D" id="1.10.1410.10">
    <property type="match status" value="1"/>
</dbReference>
<dbReference type="Gene3D" id="3.30.460.10">
    <property type="entry name" value="Beta Polymerase, domain 2"/>
    <property type="match status" value="1"/>
</dbReference>
<keyword evidence="4" id="KW-1185">Reference proteome</keyword>
<dbReference type="SUPFAM" id="SSF81301">
    <property type="entry name" value="Nucleotidyltransferase"/>
    <property type="match status" value="1"/>
</dbReference>